<feature type="region of interest" description="Disordered" evidence="1">
    <location>
        <begin position="1"/>
        <end position="36"/>
    </location>
</feature>
<accession>A0AAV2TIZ6</accession>
<dbReference type="AlphaFoldDB" id="A0AAV2TIZ6"/>
<evidence type="ECO:0000313" key="3">
    <source>
        <dbReference type="Proteomes" id="UP001497525"/>
    </source>
</evidence>
<evidence type="ECO:0000313" key="2">
    <source>
        <dbReference type="EMBL" id="CAL5136337.1"/>
    </source>
</evidence>
<name>A0AAV2TIZ6_CALDB</name>
<dbReference type="EMBL" id="CAXLJL010000301">
    <property type="protein sequence ID" value="CAL5136337.1"/>
    <property type="molecule type" value="Genomic_DNA"/>
</dbReference>
<protein>
    <recommendedName>
        <fullName evidence="4">RRP15-like protein</fullName>
    </recommendedName>
</protein>
<feature type="region of interest" description="Disordered" evidence="1">
    <location>
        <begin position="52"/>
        <end position="71"/>
    </location>
</feature>
<reference evidence="2" key="1">
    <citation type="submission" date="2024-06" db="EMBL/GenBank/DDBJ databases">
        <authorList>
            <person name="Liu X."/>
            <person name="Lenzi L."/>
            <person name="Haldenby T S."/>
            <person name="Uol C."/>
        </authorList>
    </citation>
    <scope>NUCLEOTIDE SEQUENCE</scope>
</reference>
<evidence type="ECO:0000256" key="1">
    <source>
        <dbReference type="SAM" id="MobiDB-lite"/>
    </source>
</evidence>
<proteinExistence type="predicted"/>
<dbReference type="Proteomes" id="UP001497525">
    <property type="component" value="Unassembled WGS sequence"/>
</dbReference>
<evidence type="ECO:0008006" key="4">
    <source>
        <dbReference type="Google" id="ProtNLM"/>
    </source>
</evidence>
<comment type="caution">
    <text evidence="2">The sequence shown here is derived from an EMBL/GenBank/DDBJ whole genome shotgun (WGS) entry which is preliminary data.</text>
</comment>
<gene>
    <name evidence="2" type="ORF">CDAUBV1_LOCUS10398</name>
</gene>
<sequence>MRKFMIPGAGSVNKQEEDGDQEQEGQQRRGSGGKKWNILKNGVMWANKLRTAVQKKHQPVEKSTTPTKPSMLISVTEAVMRKKNRDDHLTHCTSLKEERI</sequence>
<organism evidence="2 3">
    <name type="scientific">Calicophoron daubneyi</name>
    <name type="common">Rumen fluke</name>
    <name type="synonym">Paramphistomum daubneyi</name>
    <dbReference type="NCBI Taxonomy" id="300641"/>
    <lineage>
        <taxon>Eukaryota</taxon>
        <taxon>Metazoa</taxon>
        <taxon>Spiralia</taxon>
        <taxon>Lophotrochozoa</taxon>
        <taxon>Platyhelminthes</taxon>
        <taxon>Trematoda</taxon>
        <taxon>Digenea</taxon>
        <taxon>Plagiorchiida</taxon>
        <taxon>Pronocephalata</taxon>
        <taxon>Paramphistomoidea</taxon>
        <taxon>Paramphistomidae</taxon>
        <taxon>Calicophoron</taxon>
    </lineage>
</organism>